<name>A0A1B7LB92_9FIRM</name>
<evidence type="ECO:0000256" key="2">
    <source>
        <dbReference type="ARBA" id="ARBA00022475"/>
    </source>
</evidence>
<proteinExistence type="inferred from homology"/>
<comment type="caution">
    <text evidence="8">Lacks conserved residue(s) required for the propagation of feature annotation.</text>
</comment>
<keyword evidence="10" id="KW-1185">Reference proteome</keyword>
<gene>
    <name evidence="8" type="primary">mntP</name>
    <name evidence="9" type="ORF">A6M21_15080</name>
</gene>
<dbReference type="PANTHER" id="PTHR35529:SF1">
    <property type="entry name" value="MANGANESE EFFLUX PUMP MNTP-RELATED"/>
    <property type="match status" value="1"/>
</dbReference>
<keyword evidence="2 8" id="KW-1003">Cell membrane</keyword>
<dbReference type="GO" id="GO:0005384">
    <property type="term" value="F:manganese ion transmembrane transporter activity"/>
    <property type="evidence" value="ECO:0007669"/>
    <property type="project" value="UniProtKB-UniRule"/>
</dbReference>
<evidence type="ECO:0000256" key="5">
    <source>
        <dbReference type="ARBA" id="ARBA00023065"/>
    </source>
</evidence>
<dbReference type="AlphaFoldDB" id="A0A1B7LB92"/>
<dbReference type="HAMAP" id="MF_01521">
    <property type="entry name" value="MntP_pump"/>
    <property type="match status" value="1"/>
</dbReference>
<dbReference type="InterPro" id="IPR003810">
    <property type="entry name" value="Mntp/YtaF"/>
</dbReference>
<comment type="similarity">
    <text evidence="8">Belongs to the MntP (TC 9.B.29) family.</text>
</comment>
<evidence type="ECO:0000256" key="1">
    <source>
        <dbReference type="ARBA" id="ARBA00022448"/>
    </source>
</evidence>
<dbReference type="Proteomes" id="UP000078532">
    <property type="component" value="Unassembled WGS sequence"/>
</dbReference>
<feature type="transmembrane region" description="Helical" evidence="8">
    <location>
        <begin position="100"/>
        <end position="123"/>
    </location>
</feature>
<keyword evidence="3 8" id="KW-0812">Transmembrane</keyword>
<feature type="transmembrane region" description="Helical" evidence="8">
    <location>
        <begin position="62"/>
        <end position="80"/>
    </location>
</feature>
<evidence type="ECO:0000256" key="8">
    <source>
        <dbReference type="HAMAP-Rule" id="MF_01521"/>
    </source>
</evidence>
<evidence type="ECO:0000313" key="10">
    <source>
        <dbReference type="Proteomes" id="UP000078532"/>
    </source>
</evidence>
<dbReference type="STRING" id="1838280.A6M21_15080"/>
<evidence type="ECO:0000256" key="7">
    <source>
        <dbReference type="ARBA" id="ARBA00023211"/>
    </source>
</evidence>
<keyword evidence="4 8" id="KW-1133">Transmembrane helix</keyword>
<organism evidence="9 10">
    <name type="scientific">Desulfotomaculum copahuensis</name>
    <dbReference type="NCBI Taxonomy" id="1838280"/>
    <lineage>
        <taxon>Bacteria</taxon>
        <taxon>Bacillati</taxon>
        <taxon>Bacillota</taxon>
        <taxon>Clostridia</taxon>
        <taxon>Eubacteriales</taxon>
        <taxon>Desulfotomaculaceae</taxon>
        <taxon>Desulfotomaculum</taxon>
    </lineage>
</organism>
<evidence type="ECO:0000256" key="3">
    <source>
        <dbReference type="ARBA" id="ARBA00022692"/>
    </source>
</evidence>
<dbReference type="Pfam" id="PF02659">
    <property type="entry name" value="Mntp"/>
    <property type="match status" value="1"/>
</dbReference>
<dbReference type="EMBL" id="LYVF01000192">
    <property type="protein sequence ID" value="OAT79773.1"/>
    <property type="molecule type" value="Genomic_DNA"/>
</dbReference>
<evidence type="ECO:0000256" key="6">
    <source>
        <dbReference type="ARBA" id="ARBA00023136"/>
    </source>
</evidence>
<feature type="transmembrane region" description="Helical" evidence="8">
    <location>
        <begin position="130"/>
        <end position="150"/>
    </location>
</feature>
<keyword evidence="5 8" id="KW-0406">Ion transport</keyword>
<dbReference type="PANTHER" id="PTHR35529">
    <property type="entry name" value="MANGANESE EFFLUX PUMP MNTP-RELATED"/>
    <property type="match status" value="1"/>
</dbReference>
<evidence type="ECO:0000313" key="9">
    <source>
        <dbReference type="EMBL" id="OAT79773.1"/>
    </source>
</evidence>
<dbReference type="GO" id="GO:0005886">
    <property type="term" value="C:plasma membrane"/>
    <property type="evidence" value="ECO:0007669"/>
    <property type="project" value="UniProtKB-SubCell"/>
</dbReference>
<dbReference type="OrthoDB" id="1679700at2"/>
<comment type="function">
    <text evidence="8">Probably functions as a manganese efflux pump.</text>
</comment>
<dbReference type="InterPro" id="IPR022929">
    <property type="entry name" value="Put_MntP"/>
</dbReference>
<evidence type="ECO:0000256" key="4">
    <source>
        <dbReference type="ARBA" id="ARBA00022989"/>
    </source>
</evidence>
<feature type="transmembrane region" description="Helical" evidence="8">
    <location>
        <begin position="33"/>
        <end position="53"/>
    </location>
</feature>
<accession>A0A1B7LB92</accession>
<comment type="subcellular location">
    <subcellularLocation>
        <location evidence="8">Cell membrane</location>
        <topology evidence="8">Multi-pass membrane protein</topology>
    </subcellularLocation>
</comment>
<keyword evidence="6 8" id="KW-0472">Membrane</keyword>
<keyword evidence="7 8" id="KW-0464">Manganese</keyword>
<reference evidence="9 10" key="1">
    <citation type="submission" date="2016-04" db="EMBL/GenBank/DDBJ databases">
        <authorList>
            <person name="Evans L.H."/>
            <person name="Alamgir A."/>
            <person name="Owens N."/>
            <person name="Weber N.D."/>
            <person name="Virtaneva K."/>
            <person name="Barbian K."/>
            <person name="Babar A."/>
            <person name="Rosenke K."/>
        </authorList>
    </citation>
    <scope>NUCLEOTIDE SEQUENCE [LARGE SCALE GENOMIC DNA]</scope>
    <source>
        <strain evidence="9 10">LMa1</strain>
    </source>
</reference>
<keyword evidence="1 8" id="KW-0813">Transport</keyword>
<dbReference type="RefSeq" id="WP_066670888.1">
    <property type="nucleotide sequence ID" value="NZ_LYVF01000192.1"/>
</dbReference>
<protein>
    <recommendedName>
        <fullName evidence="8">Putative manganese efflux pump MntP</fullName>
    </recommendedName>
</protein>
<sequence>MGIITVLLLALALGADAFSLCLGIGMAGIKRRQVILISLTVLLFHIIMPLAGFEAGELAGGLIGRAAAVAGALLMLYLGLRMVQGALRHEAEESPRIILVNGWGLFMLGASVSMDALSVGFTLGTQRINLLLTVLVFGLVAGLMTFSGLYCGRCIGRWAGERAQLLGGLILLGIGLKMIV</sequence>
<comment type="caution">
    <text evidence="9">The sequence shown here is derived from an EMBL/GenBank/DDBJ whole genome shotgun (WGS) entry which is preliminary data.</text>
</comment>